<keyword evidence="6" id="KW-1185">Reference proteome</keyword>
<dbReference type="SUPFAM" id="SSF64288">
    <property type="entry name" value="Chorismate lyase-like"/>
    <property type="match status" value="1"/>
</dbReference>
<evidence type="ECO:0000256" key="1">
    <source>
        <dbReference type="ARBA" id="ARBA00023015"/>
    </source>
</evidence>
<organism evidence="5 6">
    <name type="scientific">Gottfriedia solisilvae</name>
    <dbReference type="NCBI Taxonomy" id="1516104"/>
    <lineage>
        <taxon>Bacteria</taxon>
        <taxon>Bacillati</taxon>
        <taxon>Bacillota</taxon>
        <taxon>Bacilli</taxon>
        <taxon>Bacillales</taxon>
        <taxon>Bacillaceae</taxon>
        <taxon>Gottfriedia</taxon>
    </lineage>
</organism>
<dbReference type="Pfam" id="PF07702">
    <property type="entry name" value="UTRA"/>
    <property type="match status" value="1"/>
</dbReference>
<name>A0A8J3EZN5_9BACI</name>
<dbReference type="CDD" id="cd07377">
    <property type="entry name" value="WHTH_GntR"/>
    <property type="match status" value="1"/>
</dbReference>
<dbReference type="Gene3D" id="3.40.1410.10">
    <property type="entry name" value="Chorismate lyase-like"/>
    <property type="match status" value="1"/>
</dbReference>
<dbReference type="Proteomes" id="UP000626244">
    <property type="component" value="Unassembled WGS sequence"/>
</dbReference>
<dbReference type="SUPFAM" id="SSF46785">
    <property type="entry name" value="Winged helix' DNA-binding domain"/>
    <property type="match status" value="1"/>
</dbReference>
<dbReference type="InterPro" id="IPR011663">
    <property type="entry name" value="UTRA"/>
</dbReference>
<dbReference type="PRINTS" id="PR00035">
    <property type="entry name" value="HTHGNTR"/>
</dbReference>
<proteinExistence type="predicted"/>
<evidence type="ECO:0000313" key="6">
    <source>
        <dbReference type="Proteomes" id="UP000626244"/>
    </source>
</evidence>
<comment type="caution">
    <text evidence="5">The sequence shown here is derived from an EMBL/GenBank/DDBJ whole genome shotgun (WGS) entry which is preliminary data.</text>
</comment>
<protein>
    <submittedName>
        <fullName evidence="5">GntR family transcriptional regulator</fullName>
    </submittedName>
</protein>
<feature type="domain" description="HTH gntR-type" evidence="4">
    <location>
        <begin position="13"/>
        <end position="81"/>
    </location>
</feature>
<evidence type="ECO:0000313" key="5">
    <source>
        <dbReference type="EMBL" id="GGI14626.1"/>
    </source>
</evidence>
<dbReference type="PANTHER" id="PTHR44846">
    <property type="entry name" value="MANNOSYL-D-GLYCERATE TRANSPORT/METABOLISM SYSTEM REPRESSOR MNGR-RELATED"/>
    <property type="match status" value="1"/>
</dbReference>
<dbReference type="GO" id="GO:0003677">
    <property type="term" value="F:DNA binding"/>
    <property type="evidence" value="ECO:0007669"/>
    <property type="project" value="UniProtKB-KW"/>
</dbReference>
<keyword evidence="3" id="KW-0804">Transcription</keyword>
<dbReference type="InterPro" id="IPR028978">
    <property type="entry name" value="Chorismate_lyase_/UTRA_dom_sf"/>
</dbReference>
<dbReference type="Pfam" id="PF00392">
    <property type="entry name" value="GntR"/>
    <property type="match status" value="1"/>
</dbReference>
<dbReference type="InterPro" id="IPR000524">
    <property type="entry name" value="Tscrpt_reg_HTH_GntR"/>
</dbReference>
<keyword evidence="2" id="KW-0238">DNA-binding</keyword>
<dbReference type="AlphaFoldDB" id="A0A8J3EZN5"/>
<evidence type="ECO:0000256" key="3">
    <source>
        <dbReference type="ARBA" id="ARBA00023163"/>
    </source>
</evidence>
<evidence type="ECO:0000256" key="2">
    <source>
        <dbReference type="ARBA" id="ARBA00023125"/>
    </source>
</evidence>
<dbReference type="EMBL" id="BMHB01000001">
    <property type="protein sequence ID" value="GGI14626.1"/>
    <property type="molecule type" value="Genomic_DNA"/>
</dbReference>
<accession>A0A8J3EZN5</accession>
<dbReference type="SMART" id="SM00866">
    <property type="entry name" value="UTRA"/>
    <property type="match status" value="1"/>
</dbReference>
<dbReference type="FunFam" id="1.10.10.10:FF:000079">
    <property type="entry name" value="GntR family transcriptional regulator"/>
    <property type="match status" value="1"/>
</dbReference>
<dbReference type="GO" id="GO:0045892">
    <property type="term" value="P:negative regulation of DNA-templated transcription"/>
    <property type="evidence" value="ECO:0007669"/>
    <property type="project" value="TreeGrafter"/>
</dbReference>
<dbReference type="PROSITE" id="PS50949">
    <property type="entry name" value="HTH_GNTR"/>
    <property type="match status" value="1"/>
</dbReference>
<gene>
    <name evidence="5" type="ORF">GCM10007380_23880</name>
</gene>
<dbReference type="GO" id="GO:0003700">
    <property type="term" value="F:DNA-binding transcription factor activity"/>
    <property type="evidence" value="ECO:0007669"/>
    <property type="project" value="InterPro"/>
</dbReference>
<reference evidence="6" key="1">
    <citation type="journal article" date="2019" name="Int. J. Syst. Evol. Microbiol.">
        <title>The Global Catalogue of Microorganisms (GCM) 10K type strain sequencing project: providing services to taxonomists for standard genome sequencing and annotation.</title>
        <authorList>
            <consortium name="The Broad Institute Genomics Platform"/>
            <consortium name="The Broad Institute Genome Sequencing Center for Infectious Disease"/>
            <person name="Wu L."/>
            <person name="Ma J."/>
        </authorList>
    </citation>
    <scope>NUCLEOTIDE SEQUENCE [LARGE SCALE GENOMIC DNA]</scope>
    <source>
        <strain evidence="6">CGMCC 1.14993</strain>
    </source>
</reference>
<dbReference type="InterPro" id="IPR036388">
    <property type="entry name" value="WH-like_DNA-bd_sf"/>
</dbReference>
<dbReference type="InterPro" id="IPR050679">
    <property type="entry name" value="Bact_HTH_transcr_reg"/>
</dbReference>
<dbReference type="Gene3D" id="1.10.10.10">
    <property type="entry name" value="Winged helix-like DNA-binding domain superfamily/Winged helix DNA-binding domain"/>
    <property type="match status" value="1"/>
</dbReference>
<keyword evidence="1" id="KW-0805">Transcription regulation</keyword>
<evidence type="ECO:0000259" key="4">
    <source>
        <dbReference type="PROSITE" id="PS50949"/>
    </source>
</evidence>
<dbReference type="InterPro" id="IPR036390">
    <property type="entry name" value="WH_DNA-bd_sf"/>
</dbReference>
<dbReference type="SMART" id="SM00345">
    <property type="entry name" value="HTH_GNTR"/>
    <property type="match status" value="1"/>
</dbReference>
<dbReference type="PANTHER" id="PTHR44846:SF1">
    <property type="entry name" value="MANNOSYL-D-GLYCERATE TRANSPORT_METABOLISM SYSTEM REPRESSOR MNGR-RELATED"/>
    <property type="match status" value="1"/>
</dbReference>
<sequence>MRKKMMLDKNSPLPIYFQIQEFLRNKINSGEWLPGERIPSEQALSEMLNVSRMTIRQALNNLVKESLISRKRGIGTFVSVKDGIEVEESLKFLKSFSEDISSIGLTPTNQLLGFSTMEADEYLAEVLSIDIGSEVFKIERCRLANDQPIAIETTYIPKNLVNRIDEQVLNHSLYEYFEVTLGYSIEKATKWIKASLMSESDASVLEVAEDSPALELHQITYINGDIPLEYVSCIYRADRYRFTIDIERT</sequence>